<keyword evidence="4" id="KW-0479">Metal-binding</keyword>
<dbReference type="PROSITE" id="PS51085">
    <property type="entry name" value="2FE2S_FER_2"/>
    <property type="match status" value="1"/>
</dbReference>
<dbReference type="InterPro" id="IPR008333">
    <property type="entry name" value="Cbr1-like_FAD-bd_dom"/>
</dbReference>
<evidence type="ECO:0000313" key="12">
    <source>
        <dbReference type="Proteomes" id="UP000322244"/>
    </source>
</evidence>
<dbReference type="InterPro" id="IPR012675">
    <property type="entry name" value="Beta-grasp_dom_sf"/>
</dbReference>
<dbReference type="CDD" id="cd00207">
    <property type="entry name" value="fer2"/>
    <property type="match status" value="1"/>
</dbReference>
<dbReference type="GO" id="GO:0051537">
    <property type="term" value="F:2 iron, 2 sulfur cluster binding"/>
    <property type="evidence" value="ECO:0007669"/>
    <property type="project" value="UniProtKB-KW"/>
</dbReference>
<dbReference type="Pfam" id="PF00175">
    <property type="entry name" value="NAD_binding_1"/>
    <property type="match status" value="1"/>
</dbReference>
<dbReference type="InterPro" id="IPR039261">
    <property type="entry name" value="FNR_nucleotide-bd"/>
</dbReference>
<organism evidence="11 12">
    <name type="scientific">Antrihabitans cavernicola</name>
    <dbReference type="NCBI Taxonomy" id="2495913"/>
    <lineage>
        <taxon>Bacteria</taxon>
        <taxon>Bacillati</taxon>
        <taxon>Actinomycetota</taxon>
        <taxon>Actinomycetes</taxon>
        <taxon>Mycobacteriales</taxon>
        <taxon>Nocardiaceae</taxon>
        <taxon>Antrihabitans</taxon>
    </lineage>
</organism>
<dbReference type="GO" id="GO:0046872">
    <property type="term" value="F:metal ion binding"/>
    <property type="evidence" value="ECO:0007669"/>
    <property type="project" value="UniProtKB-KW"/>
</dbReference>
<dbReference type="InterPro" id="IPR050415">
    <property type="entry name" value="MRET"/>
</dbReference>
<dbReference type="Pfam" id="PF00970">
    <property type="entry name" value="FAD_binding_6"/>
    <property type="match status" value="1"/>
</dbReference>
<keyword evidence="8" id="KW-0411">Iron-sulfur</keyword>
<evidence type="ECO:0000256" key="2">
    <source>
        <dbReference type="ARBA" id="ARBA00022630"/>
    </source>
</evidence>
<dbReference type="Pfam" id="PF00111">
    <property type="entry name" value="Fer2"/>
    <property type="match status" value="1"/>
</dbReference>
<dbReference type="SUPFAM" id="SSF52343">
    <property type="entry name" value="Ferredoxin reductase-like, C-terminal NADP-linked domain"/>
    <property type="match status" value="1"/>
</dbReference>
<dbReference type="SUPFAM" id="SSF63380">
    <property type="entry name" value="Riboflavin synthase domain-like"/>
    <property type="match status" value="1"/>
</dbReference>
<gene>
    <name evidence="11" type="ORF">FOY51_22925</name>
</gene>
<dbReference type="GO" id="GO:0016491">
    <property type="term" value="F:oxidoreductase activity"/>
    <property type="evidence" value="ECO:0007669"/>
    <property type="project" value="UniProtKB-KW"/>
</dbReference>
<dbReference type="EMBL" id="VLNY01000015">
    <property type="protein sequence ID" value="KAA0019497.1"/>
    <property type="molecule type" value="Genomic_DNA"/>
</dbReference>
<dbReference type="Gene3D" id="3.40.50.80">
    <property type="entry name" value="Nucleotide-binding domain of ferredoxin-NADP reductase (FNR) module"/>
    <property type="match status" value="1"/>
</dbReference>
<dbReference type="PANTHER" id="PTHR47354">
    <property type="entry name" value="NADH OXIDOREDUCTASE HCR"/>
    <property type="match status" value="1"/>
</dbReference>
<sequence length="363" mass="38664">MTTTLNRPSALGALRERVVRLAESMTTPLVPADYLDVVVPLRSGTALRGKILSIRPETADAATIVIKPGRGWRTHIPGQYIRVGVDVDGVRQWRAYSLTSTTDNVDGNIAITVKAIPDGKVSNYLVRRATPGTIVQLDRAAGEFTLGSDLPRKILFLTAGSGITPVMGMLRNLAGRSADIVVVHSAPTSNDVIFADELRQLAHSRRIRLVEKHTDTDGMLDVAELDGLVDDFADRETWACGPTGMLDALEQHWADRDIADRLHTERFRPTIVTAGAGGTVTFSKSDTVLDVAGSQTLLDAGEAAGVLMPSGCRMGICFGCVAPLREGAVRDLRNGEITTAAPGDGIQIQTCVSAAAGACDIEL</sequence>
<keyword evidence="7" id="KW-0408">Iron</keyword>
<comment type="cofactor">
    <cofactor evidence="1">
        <name>FAD</name>
        <dbReference type="ChEBI" id="CHEBI:57692"/>
    </cofactor>
</comment>
<evidence type="ECO:0000256" key="1">
    <source>
        <dbReference type="ARBA" id="ARBA00001974"/>
    </source>
</evidence>
<dbReference type="InterPro" id="IPR017927">
    <property type="entry name" value="FAD-bd_FR_type"/>
</dbReference>
<dbReference type="InterPro" id="IPR017938">
    <property type="entry name" value="Riboflavin_synthase-like_b-brl"/>
</dbReference>
<dbReference type="Proteomes" id="UP000322244">
    <property type="component" value="Unassembled WGS sequence"/>
</dbReference>
<evidence type="ECO:0000259" key="9">
    <source>
        <dbReference type="PROSITE" id="PS51085"/>
    </source>
</evidence>
<evidence type="ECO:0000259" key="10">
    <source>
        <dbReference type="PROSITE" id="PS51384"/>
    </source>
</evidence>
<evidence type="ECO:0000313" key="11">
    <source>
        <dbReference type="EMBL" id="KAA0019497.1"/>
    </source>
</evidence>
<dbReference type="PANTHER" id="PTHR47354:SF6">
    <property type="entry name" value="NADH OXIDOREDUCTASE HCR"/>
    <property type="match status" value="1"/>
</dbReference>
<evidence type="ECO:0000256" key="8">
    <source>
        <dbReference type="ARBA" id="ARBA00023014"/>
    </source>
</evidence>
<name>A0A5A7S3L4_9NOCA</name>
<protein>
    <submittedName>
        <fullName evidence="11">Ferredoxin reductase</fullName>
    </submittedName>
</protein>
<dbReference type="InterPro" id="IPR001433">
    <property type="entry name" value="OxRdtase_FAD/NAD-bd"/>
</dbReference>
<keyword evidence="2" id="KW-0285">Flavoprotein</keyword>
<evidence type="ECO:0000256" key="4">
    <source>
        <dbReference type="ARBA" id="ARBA00022723"/>
    </source>
</evidence>
<keyword evidence="6" id="KW-0560">Oxidoreductase</keyword>
<comment type="caution">
    <text evidence="11">The sequence shown here is derived from an EMBL/GenBank/DDBJ whole genome shotgun (WGS) entry which is preliminary data.</text>
</comment>
<dbReference type="PROSITE" id="PS51384">
    <property type="entry name" value="FAD_FR"/>
    <property type="match status" value="1"/>
</dbReference>
<evidence type="ECO:0000256" key="6">
    <source>
        <dbReference type="ARBA" id="ARBA00023002"/>
    </source>
</evidence>
<dbReference type="AlphaFoldDB" id="A0A5A7S3L4"/>
<feature type="domain" description="2Fe-2S ferredoxin-type" evidence="9">
    <location>
        <begin position="278"/>
        <end position="363"/>
    </location>
</feature>
<keyword evidence="3" id="KW-0001">2Fe-2S</keyword>
<proteinExistence type="predicted"/>
<keyword evidence="5" id="KW-0274">FAD</keyword>
<dbReference type="RefSeq" id="WP_149432593.1">
    <property type="nucleotide sequence ID" value="NZ_VLNY01000015.1"/>
</dbReference>
<dbReference type="Gene3D" id="3.10.20.30">
    <property type="match status" value="1"/>
</dbReference>
<evidence type="ECO:0000256" key="5">
    <source>
        <dbReference type="ARBA" id="ARBA00022827"/>
    </source>
</evidence>
<accession>A0A5A7S3L4</accession>
<dbReference type="CDD" id="cd06216">
    <property type="entry name" value="FNR_iron_sulfur_binding_2"/>
    <property type="match status" value="1"/>
</dbReference>
<dbReference type="SUPFAM" id="SSF54292">
    <property type="entry name" value="2Fe-2S ferredoxin-like"/>
    <property type="match status" value="1"/>
</dbReference>
<evidence type="ECO:0000256" key="7">
    <source>
        <dbReference type="ARBA" id="ARBA00023004"/>
    </source>
</evidence>
<keyword evidence="12" id="KW-1185">Reference proteome</keyword>
<evidence type="ECO:0000256" key="3">
    <source>
        <dbReference type="ARBA" id="ARBA00022714"/>
    </source>
</evidence>
<dbReference type="InterPro" id="IPR001041">
    <property type="entry name" value="2Fe-2S_ferredoxin-type"/>
</dbReference>
<dbReference type="Gene3D" id="2.40.30.10">
    <property type="entry name" value="Translation factors"/>
    <property type="match status" value="1"/>
</dbReference>
<feature type="domain" description="FAD-binding FR-type" evidence="10">
    <location>
        <begin position="44"/>
        <end position="147"/>
    </location>
</feature>
<reference evidence="11 12" key="1">
    <citation type="submission" date="2019-07" db="EMBL/GenBank/DDBJ databases">
        <title>Rhodococcus cavernicolus sp. nov., isolated from a cave.</title>
        <authorList>
            <person name="Lee S.D."/>
        </authorList>
    </citation>
    <scope>NUCLEOTIDE SEQUENCE [LARGE SCALE GENOMIC DNA]</scope>
    <source>
        <strain evidence="11 12">C1-24</strain>
    </source>
</reference>
<dbReference type="InterPro" id="IPR036010">
    <property type="entry name" value="2Fe-2S_ferredoxin-like_sf"/>
</dbReference>
<dbReference type="OrthoDB" id="9796486at2"/>